<dbReference type="Pfam" id="PF23598">
    <property type="entry name" value="LRR_14"/>
    <property type="match status" value="1"/>
</dbReference>
<dbReference type="PANTHER" id="PTHR47186">
    <property type="entry name" value="LEUCINE-RICH REPEAT-CONTAINING PROTEIN 57"/>
    <property type="match status" value="1"/>
</dbReference>
<proteinExistence type="predicted"/>
<dbReference type="Proteomes" id="UP000428333">
    <property type="component" value="Linkage Group LG05"/>
</dbReference>
<name>A0A6A4LPV0_9ERIC</name>
<accession>A0A6A4LPV0</accession>
<dbReference type="AlphaFoldDB" id="A0A6A4LPV0"/>
<dbReference type="PANTHER" id="PTHR47186:SF54">
    <property type="entry name" value="DISEASE RESISTANCE RPP13-LIKE PROTEIN 4"/>
    <property type="match status" value="1"/>
</dbReference>
<evidence type="ECO:0000313" key="5">
    <source>
        <dbReference type="Proteomes" id="UP000428333"/>
    </source>
</evidence>
<dbReference type="OrthoDB" id="1110401at2759"/>
<evidence type="ECO:0000256" key="1">
    <source>
        <dbReference type="ARBA" id="ARBA00022737"/>
    </source>
</evidence>
<feature type="region of interest" description="Disordered" evidence="2">
    <location>
        <begin position="1"/>
        <end position="31"/>
    </location>
</feature>
<protein>
    <recommendedName>
        <fullName evidence="3">Disease resistance R13L4/SHOC-2-like LRR domain-containing protein</fullName>
    </recommendedName>
</protein>
<evidence type="ECO:0000259" key="3">
    <source>
        <dbReference type="Pfam" id="PF23598"/>
    </source>
</evidence>
<dbReference type="SUPFAM" id="SSF52058">
    <property type="entry name" value="L domain-like"/>
    <property type="match status" value="1"/>
</dbReference>
<dbReference type="EMBL" id="QEFC01001176">
    <property type="protein sequence ID" value="KAE9459302.1"/>
    <property type="molecule type" value="Genomic_DNA"/>
</dbReference>
<keyword evidence="1" id="KW-0677">Repeat</keyword>
<feature type="domain" description="Disease resistance R13L4/SHOC-2-like LRR" evidence="3">
    <location>
        <begin position="388"/>
        <end position="654"/>
    </location>
</feature>
<reference evidence="4 5" key="1">
    <citation type="journal article" date="2019" name="Genome Biol. Evol.">
        <title>The Rhododendron genome and chromosomal organization provide insight into shared whole-genome duplications across the heath family (Ericaceae).</title>
        <authorList>
            <person name="Soza V.L."/>
            <person name="Lindsley D."/>
            <person name="Waalkes A."/>
            <person name="Ramage E."/>
            <person name="Patwardhan R.P."/>
            <person name="Burton J.N."/>
            <person name="Adey A."/>
            <person name="Kumar A."/>
            <person name="Qiu R."/>
            <person name="Shendure J."/>
            <person name="Hall B."/>
        </authorList>
    </citation>
    <scope>NUCLEOTIDE SEQUENCE [LARGE SCALE GENOMIC DNA]</scope>
    <source>
        <strain evidence="4">RSF 1966-606</strain>
    </source>
</reference>
<evidence type="ECO:0000313" key="4">
    <source>
        <dbReference type="EMBL" id="KAE9459302.1"/>
    </source>
</evidence>
<organism evidence="4 5">
    <name type="scientific">Rhododendron williamsianum</name>
    <dbReference type="NCBI Taxonomy" id="262921"/>
    <lineage>
        <taxon>Eukaryota</taxon>
        <taxon>Viridiplantae</taxon>
        <taxon>Streptophyta</taxon>
        <taxon>Embryophyta</taxon>
        <taxon>Tracheophyta</taxon>
        <taxon>Spermatophyta</taxon>
        <taxon>Magnoliopsida</taxon>
        <taxon>eudicotyledons</taxon>
        <taxon>Gunneridae</taxon>
        <taxon>Pentapetalae</taxon>
        <taxon>asterids</taxon>
        <taxon>Ericales</taxon>
        <taxon>Ericaceae</taxon>
        <taxon>Ericoideae</taxon>
        <taxon>Rhodoreae</taxon>
        <taxon>Rhododendron</taxon>
    </lineage>
</organism>
<dbReference type="InterPro" id="IPR055414">
    <property type="entry name" value="LRR_R13L4/SHOC2-like"/>
</dbReference>
<comment type="caution">
    <text evidence="4">The sequence shown here is derived from an EMBL/GenBank/DDBJ whole genome shotgun (WGS) entry which is preliminary data.</text>
</comment>
<gene>
    <name evidence="4" type="ORF">C3L33_08812</name>
</gene>
<keyword evidence="5" id="KW-1185">Reference proteome</keyword>
<evidence type="ECO:0000256" key="2">
    <source>
        <dbReference type="SAM" id="MobiDB-lite"/>
    </source>
</evidence>
<feature type="non-terminal residue" evidence="4">
    <location>
        <position position="1"/>
    </location>
</feature>
<feature type="compositionally biased region" description="Low complexity" evidence="2">
    <location>
        <begin position="1"/>
        <end position="10"/>
    </location>
</feature>
<dbReference type="InterPro" id="IPR032675">
    <property type="entry name" value="LRR_dom_sf"/>
</dbReference>
<sequence length="671" mass="76261">MASSSSSSLSIELVHPPQQPQPSFLPRPGSSSSFTTSHTYLEFLSCLQTDQVMPIHKINDVVIPTLIHNLSKCNPLLCSPESEHPSPLKATYEKICTDLSNIKGTLGRLKEWEHRLNTLTKKMMFYDWEAAFCTEGTNSVEALQTAIPRIDEMISEVKSHISLPLETSLEAQYSDISHLSTPENAVSFLKWCRDFQENDAFVNFEERYNRLDIQQQNFLLYFSFFPENTQIRKKVPTYLWMGEGETHTSGAEDLVDVADRLLKVLIANRFIEPVDEKEDIGDFNVCSINPDTRSALLTIAHRKGFFEFDPDGNPTADSLRAWMVKSQEGSLRHSSMTSDNNDNFVTLFNINENILDFPDSWLSKKKNISVIHVGNWSSSSTGKYIEAESSDFLRYLGDAKHLRCLSLNGITGIAKLPNSISKLEYLTILDLKSCRDLENLPRQIGMLKRLTHLDLSDCPLLDKMPKGLASLSELRVLKGFIINRPRKHINQCTLGDLVKLEKLRKLSLYADKETTGENGELNCISEFRSLTILTISWTAPIPSKSKPNKKFNATSVASPLLPIGLHKLDLRGWPLSSMPSWIKPSELNSLEKLYIRGGRLATMVCELPQWKVKILRLKFLKELSLDWKEVHTFFPRLVYLEKVYCPRLSSFRFEGVSRVRRFEIGSTSGRS</sequence>
<dbReference type="Gene3D" id="3.80.10.10">
    <property type="entry name" value="Ribonuclease Inhibitor"/>
    <property type="match status" value="1"/>
</dbReference>